<keyword evidence="1" id="KW-0645">Protease</keyword>
<dbReference type="PANTHER" id="PTHR22939:SF129">
    <property type="entry name" value="SERINE PROTEASE HTRA2, MITOCHONDRIAL"/>
    <property type="match status" value="1"/>
</dbReference>
<evidence type="ECO:0000313" key="3">
    <source>
        <dbReference type="Proteomes" id="UP000826616"/>
    </source>
</evidence>
<dbReference type="PANTHER" id="PTHR22939">
    <property type="entry name" value="SERINE PROTEASE FAMILY S1C HTRA-RELATED"/>
    <property type="match status" value="1"/>
</dbReference>
<dbReference type="Pfam" id="PF13365">
    <property type="entry name" value="Trypsin_2"/>
    <property type="match status" value="1"/>
</dbReference>
<gene>
    <name evidence="2" type="ORF">K3F53_05030</name>
</gene>
<proteinExistence type="predicted"/>
<dbReference type="SUPFAM" id="SSF50494">
    <property type="entry name" value="Trypsin-like serine proteases"/>
    <property type="match status" value="1"/>
</dbReference>
<reference evidence="2 3" key="1">
    <citation type="submission" date="2021-08" db="EMBL/GenBank/DDBJ databases">
        <title>Complete genome sequence of the strain Aneurinibacillus thermoaerophilus CCM 8960.</title>
        <authorList>
            <person name="Musilova J."/>
            <person name="Kourilova X."/>
            <person name="Pernicova I."/>
            <person name="Bezdicek M."/>
            <person name="Lengerova M."/>
            <person name="Obruca S."/>
            <person name="Sedlar K."/>
        </authorList>
    </citation>
    <scope>NUCLEOTIDE SEQUENCE [LARGE SCALE GENOMIC DNA]</scope>
    <source>
        <strain evidence="2 3">CCM 8960</strain>
    </source>
</reference>
<dbReference type="EMBL" id="CP080764">
    <property type="protein sequence ID" value="QYY44468.1"/>
    <property type="molecule type" value="Genomic_DNA"/>
</dbReference>
<protein>
    <submittedName>
        <fullName evidence="2">Trypsin-like peptidase domain-containing protein</fullName>
    </submittedName>
</protein>
<name>A0ABX8YFE2_ANETH</name>
<sequence length="267" mass="29884">MVKGKSYTWQKKLSLPRGRFFAPVQEGGKRLKRKVTHITRTFRKPSYMHPANFFVPIVEKVKPAIISITTEDYAVNKKMTQILHNFLFPNSQPHEKEVRRSFGTGFIIHPRGYILTSEHVIHNARVIYVKLYSGEVKKANVVWSNPKRDLALLHIQTRNPLPVLPLGSSTEAQVGELVISIGNPLGLENTVTTGIISAKNRPVQIADRKYEDIIQTDAAINPGNSGGPLINMNGEAIGMNAFIIRDNHGLGFAIGIDSIKPFIRKFL</sequence>
<accession>A0ABX8YFE2</accession>
<dbReference type="PRINTS" id="PR00834">
    <property type="entry name" value="PROTEASES2C"/>
</dbReference>
<dbReference type="InterPro" id="IPR009003">
    <property type="entry name" value="Peptidase_S1_PA"/>
</dbReference>
<organism evidence="2 3">
    <name type="scientific">Aneurinibacillus thermoaerophilus</name>
    <dbReference type="NCBI Taxonomy" id="143495"/>
    <lineage>
        <taxon>Bacteria</taxon>
        <taxon>Bacillati</taxon>
        <taxon>Bacillota</taxon>
        <taxon>Bacilli</taxon>
        <taxon>Bacillales</taxon>
        <taxon>Paenibacillaceae</taxon>
        <taxon>Aneurinibacillus group</taxon>
        <taxon>Aneurinibacillus</taxon>
    </lineage>
</organism>
<dbReference type="Gene3D" id="2.40.10.120">
    <property type="match status" value="1"/>
</dbReference>
<keyword evidence="3" id="KW-1185">Reference proteome</keyword>
<dbReference type="InterPro" id="IPR001940">
    <property type="entry name" value="Peptidase_S1C"/>
</dbReference>
<keyword evidence="1" id="KW-0378">Hydrolase</keyword>
<keyword evidence="1" id="KW-0720">Serine protease</keyword>
<evidence type="ECO:0000256" key="1">
    <source>
        <dbReference type="ARBA" id="ARBA00022825"/>
    </source>
</evidence>
<dbReference type="Proteomes" id="UP000826616">
    <property type="component" value="Chromosome"/>
</dbReference>
<evidence type="ECO:0000313" key="2">
    <source>
        <dbReference type="EMBL" id="QYY44468.1"/>
    </source>
</evidence>